<dbReference type="InterPro" id="IPR013325">
    <property type="entry name" value="RNA_pol_sigma_r2"/>
</dbReference>
<dbReference type="EMBL" id="MDAL01000026">
    <property type="protein sequence ID" value="PMN90805.1"/>
    <property type="molecule type" value="Genomic_DNA"/>
</dbReference>
<evidence type="ECO:0008006" key="6">
    <source>
        <dbReference type="Google" id="ProtNLM"/>
    </source>
</evidence>
<evidence type="ECO:0000259" key="1">
    <source>
        <dbReference type="Pfam" id="PF04542"/>
    </source>
</evidence>
<gene>
    <name evidence="4" type="ORF">BCT23_18990</name>
</gene>
<evidence type="ECO:0000313" key="4">
    <source>
        <dbReference type="EMBL" id="PMN90805.1"/>
    </source>
</evidence>
<dbReference type="RefSeq" id="WP_102391218.1">
    <property type="nucleotide sequence ID" value="NZ_MDAL01000026.1"/>
</dbReference>
<dbReference type="GO" id="GO:0016987">
    <property type="term" value="F:sigma factor activity"/>
    <property type="evidence" value="ECO:0007669"/>
    <property type="project" value="InterPro"/>
</dbReference>
<dbReference type="Pfam" id="PF20239">
    <property type="entry name" value="DUF6596"/>
    <property type="match status" value="1"/>
</dbReference>
<comment type="caution">
    <text evidence="4">The sequence shown here is derived from an EMBL/GenBank/DDBJ whole genome shotgun (WGS) entry which is preliminary data.</text>
</comment>
<dbReference type="GO" id="GO:0006352">
    <property type="term" value="P:DNA-templated transcription initiation"/>
    <property type="evidence" value="ECO:0007669"/>
    <property type="project" value="InterPro"/>
</dbReference>
<dbReference type="PANTHER" id="PTHR47756">
    <property type="entry name" value="BLL6612 PROTEIN-RELATED"/>
    <property type="match status" value="1"/>
</dbReference>
<dbReference type="GO" id="GO:0003677">
    <property type="term" value="F:DNA binding"/>
    <property type="evidence" value="ECO:0007669"/>
    <property type="project" value="InterPro"/>
</dbReference>
<dbReference type="Gene3D" id="1.10.10.10">
    <property type="entry name" value="Winged helix-like DNA-binding domain superfamily/Winged helix DNA-binding domain"/>
    <property type="match status" value="1"/>
</dbReference>
<dbReference type="PANTHER" id="PTHR47756:SF2">
    <property type="entry name" value="BLL6612 PROTEIN"/>
    <property type="match status" value="1"/>
</dbReference>
<dbReference type="InterPro" id="IPR014284">
    <property type="entry name" value="RNA_pol_sigma-70_dom"/>
</dbReference>
<evidence type="ECO:0000313" key="5">
    <source>
        <dbReference type="Proteomes" id="UP000235387"/>
    </source>
</evidence>
<dbReference type="Gene3D" id="1.10.1740.10">
    <property type="match status" value="1"/>
</dbReference>
<reference evidence="5" key="1">
    <citation type="submission" date="2016-07" db="EMBL/GenBank/DDBJ databases">
        <title>Nontailed viruses are major unrecognized killers of bacteria in the ocean.</title>
        <authorList>
            <person name="Kauffman K."/>
            <person name="Hussain F."/>
            <person name="Yang J."/>
            <person name="Arevalo P."/>
            <person name="Brown J."/>
            <person name="Cutler M."/>
            <person name="Kelly L."/>
            <person name="Polz M.F."/>
        </authorList>
    </citation>
    <scope>NUCLEOTIDE SEQUENCE [LARGE SCALE GENOMIC DNA]</scope>
    <source>
        <strain evidence="5">10N.261.45.A10</strain>
    </source>
</reference>
<protein>
    <recommendedName>
        <fullName evidence="6">RNA polymerase subunit sigma-24</fullName>
    </recommendedName>
</protein>
<dbReference type="Pfam" id="PF04542">
    <property type="entry name" value="Sigma70_r2"/>
    <property type="match status" value="1"/>
</dbReference>
<dbReference type="NCBIfam" id="TIGR02937">
    <property type="entry name" value="sigma70-ECF"/>
    <property type="match status" value="1"/>
</dbReference>
<proteinExistence type="predicted"/>
<feature type="domain" description="RNA polymerase sigma-70 region 2" evidence="1">
    <location>
        <begin position="11"/>
        <end position="79"/>
    </location>
</feature>
<dbReference type="InterPro" id="IPR046531">
    <property type="entry name" value="DUF6596"/>
</dbReference>
<accession>A0A2N7L8Y9</accession>
<dbReference type="InterPro" id="IPR007627">
    <property type="entry name" value="RNA_pol_sigma70_r2"/>
</dbReference>
<dbReference type="InterPro" id="IPR013249">
    <property type="entry name" value="RNA_pol_sigma70_r4_t2"/>
</dbReference>
<dbReference type="SUPFAM" id="SSF88659">
    <property type="entry name" value="Sigma3 and sigma4 domains of RNA polymerase sigma factors"/>
    <property type="match status" value="1"/>
</dbReference>
<name>A0A2N7L8Y9_9GAMM</name>
<dbReference type="AlphaFoldDB" id="A0A2N7L8Y9"/>
<feature type="domain" description="RNA polymerase sigma factor 70 region 4 type 2" evidence="2">
    <location>
        <begin position="118"/>
        <end position="170"/>
    </location>
</feature>
<feature type="domain" description="DUF6596" evidence="3">
    <location>
        <begin position="187"/>
        <end position="286"/>
    </location>
</feature>
<dbReference type="Proteomes" id="UP000235387">
    <property type="component" value="Unassembled WGS sequence"/>
</dbReference>
<dbReference type="Pfam" id="PF08281">
    <property type="entry name" value="Sigma70_r4_2"/>
    <property type="match status" value="1"/>
</dbReference>
<evidence type="ECO:0000259" key="2">
    <source>
        <dbReference type="Pfam" id="PF08281"/>
    </source>
</evidence>
<evidence type="ECO:0000259" key="3">
    <source>
        <dbReference type="Pfam" id="PF20239"/>
    </source>
</evidence>
<dbReference type="InterPro" id="IPR013324">
    <property type="entry name" value="RNA_pol_sigma_r3/r4-like"/>
</dbReference>
<sequence length="424" mass="47942">MPDLLDRIDRLYRAESAKVLAALTRIFGAENIEFAEDTMQEAFGKALKHWKAHGEPENPGGWLMQTAKNHAIDVIRANKNKHRFADDLSQFLESEWTLTRTMEREFSEEAIKDDTLRMIFWCCHPNLKPENQLPVILKLLCGFSLSAISRALLVPEETIKKRLHRTRNQLKQYPFKQPSPAHIEQALDTVHVSLYLLFNEGVYCSDGKKAIDIDFCREAMALVGTLVEAPHIANRETLALYALMHFHMARLTARTDANGHPIPLDLQERGLWERDTVRMGQQFITLATLNMPDTLDGAGRFCCEALIAQEHCIAKTFELTNWKKVEAHYARLIDVSASPVAKLNQAIAIAYQGQEKRALQRVAAIQAKHGMEHSHLPFAILAHIHAKSGNGAKAYECAEEAQKRGGTQQEQQLMLAQIERLLVG</sequence>
<organism evidence="4 5">
    <name type="scientific">Enterovibrio norvegicus</name>
    <dbReference type="NCBI Taxonomy" id="188144"/>
    <lineage>
        <taxon>Bacteria</taxon>
        <taxon>Pseudomonadati</taxon>
        <taxon>Pseudomonadota</taxon>
        <taxon>Gammaproteobacteria</taxon>
        <taxon>Vibrionales</taxon>
        <taxon>Vibrionaceae</taxon>
        <taxon>Enterovibrio</taxon>
    </lineage>
</organism>
<dbReference type="SUPFAM" id="SSF88946">
    <property type="entry name" value="Sigma2 domain of RNA polymerase sigma factors"/>
    <property type="match status" value="1"/>
</dbReference>
<dbReference type="InterPro" id="IPR036388">
    <property type="entry name" value="WH-like_DNA-bd_sf"/>
</dbReference>